<reference evidence="4" key="1">
    <citation type="journal article" date="2014" name="Int. J. Syst. Evol. Microbiol.">
        <title>Complete genome sequence of Corynebacterium casei LMG S-19264T (=DSM 44701T), isolated from a smear-ripened cheese.</title>
        <authorList>
            <consortium name="US DOE Joint Genome Institute (JGI-PGF)"/>
            <person name="Walter F."/>
            <person name="Albersmeier A."/>
            <person name="Kalinowski J."/>
            <person name="Ruckert C."/>
        </authorList>
    </citation>
    <scope>NUCLEOTIDE SEQUENCE</scope>
    <source>
        <strain evidence="4">CGMCC 1.12924</strain>
    </source>
</reference>
<dbReference type="GO" id="GO:0008770">
    <property type="term" value="F:[acyl-carrier-protein] phosphodiesterase activity"/>
    <property type="evidence" value="ECO:0007669"/>
    <property type="project" value="InterPro"/>
</dbReference>
<protein>
    <submittedName>
        <fullName evidence="4">ACP phosphodiesterase</fullName>
    </submittedName>
</protein>
<accession>A0A8J2Y995</accession>
<dbReference type="PIRSF" id="PIRSF011489">
    <property type="entry name" value="DUF479"/>
    <property type="match status" value="1"/>
</dbReference>
<dbReference type="EMBL" id="BMGK01000005">
    <property type="protein sequence ID" value="GGD91142.1"/>
    <property type="molecule type" value="Genomic_DNA"/>
</dbReference>
<keyword evidence="2" id="KW-0378">Hydrolase</keyword>
<dbReference type="GO" id="GO:0006633">
    <property type="term" value="P:fatty acid biosynthetic process"/>
    <property type="evidence" value="ECO:0007669"/>
    <property type="project" value="InterPro"/>
</dbReference>
<evidence type="ECO:0000256" key="2">
    <source>
        <dbReference type="ARBA" id="ARBA00022801"/>
    </source>
</evidence>
<organism evidence="4 5">
    <name type="scientific">Planktosalinus lacus</name>
    <dbReference type="NCBI Taxonomy" id="1526573"/>
    <lineage>
        <taxon>Bacteria</taxon>
        <taxon>Pseudomonadati</taxon>
        <taxon>Bacteroidota</taxon>
        <taxon>Flavobacteriia</taxon>
        <taxon>Flavobacteriales</taxon>
        <taxon>Flavobacteriaceae</taxon>
        <taxon>Planktosalinus</taxon>
    </lineage>
</organism>
<dbReference type="AlphaFoldDB" id="A0A8J2Y995"/>
<keyword evidence="5" id="KW-1185">Reference proteome</keyword>
<dbReference type="InterPro" id="IPR007431">
    <property type="entry name" value="ACP_PD"/>
</dbReference>
<dbReference type="Proteomes" id="UP000652231">
    <property type="component" value="Unassembled WGS sequence"/>
</dbReference>
<comment type="caution">
    <text evidence="4">The sequence shown here is derived from an EMBL/GenBank/DDBJ whole genome shotgun (WGS) entry which is preliminary data.</text>
</comment>
<dbReference type="PANTHER" id="PTHR38764:SF1">
    <property type="entry name" value="ACYL CARRIER PROTEIN PHOSPHODIESTERASE"/>
    <property type="match status" value="1"/>
</dbReference>
<sequence>MNFLAHIYLSGNDKDIIVGNFIADGIKGNTYLNYPIGIQKGILLHREIDTYTDAHPIVRQSTKRLHKNYGHYSGIIVDILYDHFLAKNWSEYSDIPLDIYVENFYNLLNEYHEVLPNRIQRMLPYMLTDNWLLSYATIPGISKILYQMNFRTKNKSKMNLAVVELEKYYSNFEKEFTDFFNELIPFSNQKLNEINKQFDL</sequence>
<dbReference type="RefSeq" id="WP_188440903.1">
    <property type="nucleotide sequence ID" value="NZ_BMGK01000005.1"/>
</dbReference>
<name>A0A8J2Y995_9FLAO</name>
<keyword evidence="1" id="KW-0444">Lipid biosynthesis</keyword>
<dbReference type="PANTHER" id="PTHR38764">
    <property type="entry name" value="ACYL CARRIER PROTEIN PHOSPHODIESTERASE"/>
    <property type="match status" value="1"/>
</dbReference>
<reference evidence="4" key="2">
    <citation type="submission" date="2020-09" db="EMBL/GenBank/DDBJ databases">
        <authorList>
            <person name="Sun Q."/>
            <person name="Zhou Y."/>
        </authorList>
    </citation>
    <scope>NUCLEOTIDE SEQUENCE</scope>
    <source>
        <strain evidence="4">CGMCC 1.12924</strain>
    </source>
</reference>
<evidence type="ECO:0000256" key="3">
    <source>
        <dbReference type="ARBA" id="ARBA00023098"/>
    </source>
</evidence>
<evidence type="ECO:0000256" key="1">
    <source>
        <dbReference type="ARBA" id="ARBA00022516"/>
    </source>
</evidence>
<proteinExistence type="predicted"/>
<evidence type="ECO:0000313" key="4">
    <source>
        <dbReference type="EMBL" id="GGD91142.1"/>
    </source>
</evidence>
<evidence type="ECO:0000313" key="5">
    <source>
        <dbReference type="Proteomes" id="UP000652231"/>
    </source>
</evidence>
<dbReference type="Pfam" id="PF04336">
    <property type="entry name" value="ACP_PD"/>
    <property type="match status" value="1"/>
</dbReference>
<gene>
    <name evidence="4" type="ORF">GCM10011312_13660</name>
</gene>
<keyword evidence="3" id="KW-0443">Lipid metabolism</keyword>